<dbReference type="EMBL" id="CAADFE010000004">
    <property type="protein sequence ID" value="VFJ63460.1"/>
    <property type="molecule type" value="Genomic_DNA"/>
</dbReference>
<dbReference type="Pfam" id="PF02604">
    <property type="entry name" value="PhdYeFM_antitox"/>
    <property type="match status" value="1"/>
</dbReference>
<name>A0A450T9V4_9GAMM</name>
<dbReference type="InterPro" id="IPR006442">
    <property type="entry name" value="Antitoxin_Phd/YefM"/>
</dbReference>
<sequence>MTMTIYSATDASEKFYGLIDETVDMHRPTVIAEKKGNAIPASEEDWNAISETLHLLSVPGMRESIREGMETPVDECTRELDW</sequence>
<comment type="function">
    <text evidence="2">Antitoxin component of a type II toxin-antitoxin (TA) system.</text>
</comment>
<comment type="similarity">
    <text evidence="1 2">Belongs to the phD/YefM antitoxin family.</text>
</comment>
<dbReference type="SUPFAM" id="SSF143120">
    <property type="entry name" value="YefM-like"/>
    <property type="match status" value="1"/>
</dbReference>
<evidence type="ECO:0000256" key="1">
    <source>
        <dbReference type="ARBA" id="ARBA00009981"/>
    </source>
</evidence>
<proteinExistence type="inferred from homology"/>
<reference evidence="3" key="1">
    <citation type="submission" date="2019-02" db="EMBL/GenBank/DDBJ databases">
        <authorList>
            <person name="Gruber-Vodicka R. H."/>
            <person name="Seah K. B. B."/>
        </authorList>
    </citation>
    <scope>NUCLEOTIDE SEQUENCE</scope>
    <source>
        <strain evidence="3">BECK_BZ131</strain>
    </source>
</reference>
<dbReference type="InterPro" id="IPR036165">
    <property type="entry name" value="YefM-like_sf"/>
</dbReference>
<evidence type="ECO:0000256" key="2">
    <source>
        <dbReference type="RuleBase" id="RU362080"/>
    </source>
</evidence>
<organism evidence="3">
    <name type="scientific">Candidatus Kentrum sp. FW</name>
    <dbReference type="NCBI Taxonomy" id="2126338"/>
    <lineage>
        <taxon>Bacteria</taxon>
        <taxon>Pseudomonadati</taxon>
        <taxon>Pseudomonadota</taxon>
        <taxon>Gammaproteobacteria</taxon>
        <taxon>Candidatus Kentrum</taxon>
    </lineage>
</organism>
<protein>
    <recommendedName>
        <fullName evidence="2">Antitoxin</fullName>
    </recommendedName>
</protein>
<evidence type="ECO:0000313" key="3">
    <source>
        <dbReference type="EMBL" id="VFJ63460.1"/>
    </source>
</evidence>
<dbReference type="Gene3D" id="3.40.1620.10">
    <property type="entry name" value="YefM-like domain"/>
    <property type="match status" value="1"/>
</dbReference>
<accession>A0A450T9V4</accession>
<gene>
    <name evidence="3" type="ORF">BECKFW1821C_GA0114237_100415</name>
</gene>
<dbReference type="AlphaFoldDB" id="A0A450T9V4"/>